<evidence type="ECO:0000259" key="1">
    <source>
        <dbReference type="Pfam" id="PF17921"/>
    </source>
</evidence>
<dbReference type="InterPro" id="IPR052160">
    <property type="entry name" value="Gypsy_RT_Integrase-like"/>
</dbReference>
<evidence type="ECO:0000313" key="2">
    <source>
        <dbReference type="EMBL" id="KAJ9128902.1"/>
    </source>
</evidence>
<sequence length="123" mass="14326">RVRVSQHRDQQLMKIIERVQQGEGGEFGFANDGVLMQGSRICVPDVDNLRNEIMQEAHYTLYNVHPGSTKMYHDVKDSYWWNGMKRDIADFVSKCLTCQKVKFEHQRPSGKLQELLSRNRSGK</sequence>
<accession>A0ABQ9KAY6</accession>
<comment type="caution">
    <text evidence="2">The sequence shown here is derived from an EMBL/GenBank/DDBJ whole genome shotgun (WGS) entry which is preliminary data.</text>
</comment>
<feature type="domain" description="Integrase zinc-binding" evidence="1">
    <location>
        <begin position="48"/>
        <end position="102"/>
    </location>
</feature>
<proteinExistence type="predicted"/>
<dbReference type="InterPro" id="IPR041588">
    <property type="entry name" value="Integrase_H2C2"/>
</dbReference>
<name>A0ABQ9KAY6_HEVBR</name>
<feature type="non-terminal residue" evidence="2">
    <location>
        <position position="1"/>
    </location>
</feature>
<organism evidence="2 3">
    <name type="scientific">Hevea brasiliensis</name>
    <name type="common">Para rubber tree</name>
    <name type="synonym">Siphonia brasiliensis</name>
    <dbReference type="NCBI Taxonomy" id="3981"/>
    <lineage>
        <taxon>Eukaryota</taxon>
        <taxon>Viridiplantae</taxon>
        <taxon>Streptophyta</taxon>
        <taxon>Embryophyta</taxon>
        <taxon>Tracheophyta</taxon>
        <taxon>Spermatophyta</taxon>
        <taxon>Magnoliopsida</taxon>
        <taxon>eudicotyledons</taxon>
        <taxon>Gunneridae</taxon>
        <taxon>Pentapetalae</taxon>
        <taxon>rosids</taxon>
        <taxon>fabids</taxon>
        <taxon>Malpighiales</taxon>
        <taxon>Euphorbiaceae</taxon>
        <taxon>Crotonoideae</taxon>
        <taxon>Micrandreae</taxon>
        <taxon>Hevea</taxon>
    </lineage>
</organism>
<dbReference type="EMBL" id="JARPOI010000346">
    <property type="protein sequence ID" value="KAJ9128902.1"/>
    <property type="molecule type" value="Genomic_DNA"/>
</dbReference>
<protein>
    <recommendedName>
        <fullName evidence="1">Integrase zinc-binding domain-containing protein</fullName>
    </recommendedName>
</protein>
<dbReference type="Pfam" id="PF17921">
    <property type="entry name" value="Integrase_H2C2"/>
    <property type="match status" value="1"/>
</dbReference>
<gene>
    <name evidence="2" type="ORF">P3X46_034356</name>
</gene>
<reference evidence="2 3" key="1">
    <citation type="journal article" date="2023" name="Plant Biotechnol. J.">
        <title>Chromosome-level wild Hevea brasiliensis genome provides new tools for genomic-assisted breeding and valuable loci to elevate rubber yield.</title>
        <authorList>
            <person name="Cheng H."/>
            <person name="Song X."/>
            <person name="Hu Y."/>
            <person name="Wu T."/>
            <person name="Yang Q."/>
            <person name="An Z."/>
            <person name="Feng S."/>
            <person name="Deng Z."/>
            <person name="Wu W."/>
            <person name="Zeng X."/>
            <person name="Tu M."/>
            <person name="Wang X."/>
            <person name="Huang H."/>
        </authorList>
    </citation>
    <scope>NUCLEOTIDE SEQUENCE [LARGE SCALE GENOMIC DNA]</scope>
    <source>
        <strain evidence="2">MT/VB/25A 57/8</strain>
    </source>
</reference>
<keyword evidence="3" id="KW-1185">Reference proteome</keyword>
<dbReference type="PANTHER" id="PTHR47266">
    <property type="entry name" value="ENDONUCLEASE-RELATED"/>
    <property type="match status" value="1"/>
</dbReference>
<dbReference type="Proteomes" id="UP001174677">
    <property type="component" value="Unassembled WGS sequence"/>
</dbReference>
<dbReference type="Gene3D" id="1.10.340.70">
    <property type="match status" value="1"/>
</dbReference>
<evidence type="ECO:0000313" key="3">
    <source>
        <dbReference type="Proteomes" id="UP001174677"/>
    </source>
</evidence>